<evidence type="ECO:0000313" key="10">
    <source>
        <dbReference type="Proteomes" id="UP000027138"/>
    </source>
</evidence>
<organism evidence="9 10">
    <name type="scientific">Jatropha curcas</name>
    <name type="common">Barbados nut</name>
    <dbReference type="NCBI Taxonomy" id="180498"/>
    <lineage>
        <taxon>Eukaryota</taxon>
        <taxon>Viridiplantae</taxon>
        <taxon>Streptophyta</taxon>
        <taxon>Embryophyta</taxon>
        <taxon>Tracheophyta</taxon>
        <taxon>Spermatophyta</taxon>
        <taxon>Magnoliopsida</taxon>
        <taxon>eudicotyledons</taxon>
        <taxon>Gunneridae</taxon>
        <taxon>Pentapetalae</taxon>
        <taxon>rosids</taxon>
        <taxon>fabids</taxon>
        <taxon>Malpighiales</taxon>
        <taxon>Euphorbiaceae</taxon>
        <taxon>Crotonoideae</taxon>
        <taxon>Jatropheae</taxon>
        <taxon>Jatropha</taxon>
    </lineage>
</organism>
<sequence length="398" mass="44251">MEEALRRLNGMTHVQETFSHEPIITDNHKKTINGAPAATTTTTNKRALKESSGGTSGTMRYRGVRRRPWGRYAAEIRDPQSKERRWLGTFDTAEEAACAYDCAARAMRGLKARTNFVYPTTDPHCTTDPFLPPFNFSSKQSQHAIARDLPSRHHNANSSSNWPSFANSPVTDFSTGSIIQPRSNNASFNMFFRDFLNPSFNHHNQSLYDNQLTYVNGSSSNSATTAFSNGSLVNFSDSSFAGSSSLPVVENKDNNDNNSCGTDYMEFFPQEPSDSGLLQEIIQGFFPKSSSSTDKVDSAAKNSMNCSAKSMVAPLSENHRMENSHLVKNEQLGLYFENFHGGQAHFENFNGVNNSHMVPYSNGLMPENLHQMGPESILDDIFQYPDLMKAFAARIQNA</sequence>
<evidence type="ECO:0000256" key="7">
    <source>
        <dbReference type="SAM" id="MobiDB-lite"/>
    </source>
</evidence>
<dbReference type="KEGG" id="jcu:105644985"/>
<keyword evidence="10" id="KW-1185">Reference proteome</keyword>
<evidence type="ECO:0000256" key="5">
    <source>
        <dbReference type="ARBA" id="ARBA00023163"/>
    </source>
</evidence>
<feature type="domain" description="AP2/ERF" evidence="8">
    <location>
        <begin position="60"/>
        <end position="117"/>
    </location>
</feature>
<reference evidence="9 10" key="1">
    <citation type="journal article" date="2014" name="PLoS ONE">
        <title>Global Analysis of Gene Expression Profiles in Physic Nut (Jatropha curcas L.) Seedlings Exposed to Salt Stress.</title>
        <authorList>
            <person name="Zhang L."/>
            <person name="Zhang C."/>
            <person name="Wu P."/>
            <person name="Chen Y."/>
            <person name="Li M."/>
            <person name="Jiang H."/>
            <person name="Wu G."/>
        </authorList>
    </citation>
    <scope>NUCLEOTIDE SEQUENCE [LARGE SCALE GENOMIC DNA]</scope>
    <source>
        <strain evidence="10">cv. GZQX0401</strain>
        <tissue evidence="9">Young leaves</tissue>
    </source>
</reference>
<dbReference type="Pfam" id="PF00847">
    <property type="entry name" value="AP2"/>
    <property type="match status" value="1"/>
</dbReference>
<dbReference type="GO" id="GO:0003700">
    <property type="term" value="F:DNA-binding transcription factor activity"/>
    <property type="evidence" value="ECO:0007669"/>
    <property type="project" value="InterPro"/>
</dbReference>
<dbReference type="GO" id="GO:0005634">
    <property type="term" value="C:nucleus"/>
    <property type="evidence" value="ECO:0007669"/>
    <property type="project" value="UniProtKB-SubCell"/>
</dbReference>
<keyword evidence="5" id="KW-0804">Transcription</keyword>
<dbReference type="SMART" id="SM00380">
    <property type="entry name" value="AP2"/>
    <property type="match status" value="1"/>
</dbReference>
<dbReference type="GO" id="GO:0009873">
    <property type="term" value="P:ethylene-activated signaling pathway"/>
    <property type="evidence" value="ECO:0007669"/>
    <property type="project" value="UniProtKB-KW"/>
</dbReference>
<dbReference type="PANTHER" id="PTHR31677:SF146">
    <property type="entry name" value="ETHYLENE-RESPONSIVE TRANSCRIPTION FACTOR ESR2"/>
    <property type="match status" value="1"/>
</dbReference>
<evidence type="ECO:0000313" key="9">
    <source>
        <dbReference type="EMBL" id="KDP26697.1"/>
    </source>
</evidence>
<keyword evidence="3" id="KW-0805">Transcription regulation</keyword>
<accession>A0A067JS36</accession>
<evidence type="ECO:0000256" key="6">
    <source>
        <dbReference type="ARBA" id="ARBA00023242"/>
    </source>
</evidence>
<evidence type="ECO:0000259" key="8">
    <source>
        <dbReference type="PROSITE" id="PS51032"/>
    </source>
</evidence>
<dbReference type="CDD" id="cd00018">
    <property type="entry name" value="AP2"/>
    <property type="match status" value="1"/>
</dbReference>
<dbReference type="InterPro" id="IPR036955">
    <property type="entry name" value="AP2/ERF_dom_sf"/>
</dbReference>
<proteinExistence type="predicted"/>
<dbReference type="OrthoDB" id="1902708at2759"/>
<dbReference type="SUPFAM" id="SSF54171">
    <property type="entry name" value="DNA-binding domain"/>
    <property type="match status" value="1"/>
</dbReference>
<dbReference type="PANTHER" id="PTHR31677">
    <property type="entry name" value="AP2 DOMAIN CLASS TRANSCRIPTION FACTOR"/>
    <property type="match status" value="1"/>
</dbReference>
<dbReference type="AlphaFoldDB" id="A0A067JS36"/>
<dbReference type="EMBL" id="KK914893">
    <property type="protein sequence ID" value="KDP26697.1"/>
    <property type="molecule type" value="Genomic_DNA"/>
</dbReference>
<dbReference type="Gene3D" id="3.30.730.10">
    <property type="entry name" value="AP2/ERF domain"/>
    <property type="match status" value="1"/>
</dbReference>
<dbReference type="InterPro" id="IPR001471">
    <property type="entry name" value="AP2/ERF_dom"/>
</dbReference>
<dbReference type="Proteomes" id="UP000027138">
    <property type="component" value="Unassembled WGS sequence"/>
</dbReference>
<dbReference type="GO" id="GO:0003677">
    <property type="term" value="F:DNA binding"/>
    <property type="evidence" value="ECO:0007669"/>
    <property type="project" value="UniProtKB-KW"/>
</dbReference>
<dbReference type="PRINTS" id="PR00367">
    <property type="entry name" value="ETHRSPELEMNT"/>
</dbReference>
<protein>
    <recommendedName>
        <fullName evidence="8">AP2/ERF domain-containing protein</fullName>
    </recommendedName>
</protein>
<keyword evidence="2" id="KW-0936">Ethylene signaling pathway</keyword>
<dbReference type="PROSITE" id="PS51032">
    <property type="entry name" value="AP2_ERF"/>
    <property type="match status" value="1"/>
</dbReference>
<dbReference type="FunFam" id="3.30.730.10:FF:000001">
    <property type="entry name" value="Ethylene-responsive transcription factor 2"/>
    <property type="match status" value="1"/>
</dbReference>
<feature type="region of interest" description="Disordered" evidence="7">
    <location>
        <begin position="31"/>
        <end position="61"/>
    </location>
</feature>
<dbReference type="STRING" id="180498.A0A067JS36"/>
<evidence type="ECO:0000256" key="2">
    <source>
        <dbReference type="ARBA" id="ARBA00022745"/>
    </source>
</evidence>
<dbReference type="InterPro" id="IPR016177">
    <property type="entry name" value="DNA-bd_dom_sf"/>
</dbReference>
<evidence type="ECO:0000256" key="4">
    <source>
        <dbReference type="ARBA" id="ARBA00023125"/>
    </source>
</evidence>
<evidence type="ECO:0000256" key="1">
    <source>
        <dbReference type="ARBA" id="ARBA00004123"/>
    </source>
</evidence>
<gene>
    <name evidence="9" type="ORF">JCGZ_17855</name>
</gene>
<keyword evidence="6" id="KW-0539">Nucleus</keyword>
<name>A0A067JS36_JATCU</name>
<comment type="subcellular location">
    <subcellularLocation>
        <location evidence="1">Nucleus</location>
    </subcellularLocation>
</comment>
<evidence type="ECO:0000256" key="3">
    <source>
        <dbReference type="ARBA" id="ARBA00023015"/>
    </source>
</evidence>
<keyword evidence="4" id="KW-0238">DNA-binding</keyword>